<evidence type="ECO:0000313" key="2">
    <source>
        <dbReference type="Proteomes" id="UP000092503"/>
    </source>
</evidence>
<proteinExistence type="predicted"/>
<dbReference type="RefSeq" id="WP_258077728.1">
    <property type="nucleotide sequence ID" value="NZ_FLTX01000012.1"/>
</dbReference>
<dbReference type="AlphaFoldDB" id="A0A1C3NIH2"/>
<dbReference type="Proteomes" id="UP000092503">
    <property type="component" value="Unassembled WGS sequence"/>
</dbReference>
<name>A0A1C3NIH2_9XANT</name>
<dbReference type="EMBL" id="FLTX01000012">
    <property type="protein sequence ID" value="SBV50210.1"/>
    <property type="molecule type" value="Genomic_DNA"/>
</dbReference>
<evidence type="ECO:0000313" key="1">
    <source>
        <dbReference type="EMBL" id="SBV50210.1"/>
    </source>
</evidence>
<gene>
    <name evidence="1" type="ORF">XBLMG947_0987</name>
</gene>
<accession>A0A1C3NIH2</accession>
<protein>
    <submittedName>
        <fullName evidence="1">Uncharacterized protein</fullName>
    </submittedName>
</protein>
<reference evidence="1 2" key="1">
    <citation type="submission" date="2016-06" db="EMBL/GenBank/DDBJ databases">
        <authorList>
            <person name="Kjaerup R.B."/>
            <person name="Dalgaard T.S."/>
            <person name="Juul-Madsen H.R."/>
        </authorList>
    </citation>
    <scope>NUCLEOTIDE SEQUENCE [LARGE SCALE GENOMIC DNA]</scope>
    <source>
        <strain evidence="1">LMG947</strain>
    </source>
</reference>
<sequence length="43" mass="4954">MTAQLGFSTIREMVDGIDARRLLGQLREQRTDQFEKEIEVGQS</sequence>
<organism evidence="1 2">
    <name type="scientific">Xanthomonas bromi</name>
    <dbReference type="NCBI Taxonomy" id="56449"/>
    <lineage>
        <taxon>Bacteria</taxon>
        <taxon>Pseudomonadati</taxon>
        <taxon>Pseudomonadota</taxon>
        <taxon>Gammaproteobacteria</taxon>
        <taxon>Lysobacterales</taxon>
        <taxon>Lysobacteraceae</taxon>
        <taxon>Xanthomonas</taxon>
    </lineage>
</organism>
<dbReference type="STRING" id="56449.XBLMG947_0987"/>